<evidence type="ECO:0000256" key="2">
    <source>
        <dbReference type="SAM" id="Coils"/>
    </source>
</evidence>
<keyword evidence="4" id="KW-0472">Membrane</keyword>
<evidence type="ECO:0000313" key="5">
    <source>
        <dbReference type="EMBL" id="KAK6153616.1"/>
    </source>
</evidence>
<evidence type="ECO:0008006" key="7">
    <source>
        <dbReference type="Google" id="ProtNLM"/>
    </source>
</evidence>
<evidence type="ECO:0000256" key="1">
    <source>
        <dbReference type="ARBA" id="ARBA00023054"/>
    </source>
</evidence>
<dbReference type="InterPro" id="IPR040265">
    <property type="entry name" value="CHUP1/IPGA1-like"/>
</dbReference>
<evidence type="ECO:0000256" key="3">
    <source>
        <dbReference type="SAM" id="MobiDB-lite"/>
    </source>
</evidence>
<dbReference type="PANTHER" id="PTHR31342">
    <property type="entry name" value="PROTEIN CHUP1, CHLOROPLASTIC"/>
    <property type="match status" value="1"/>
</dbReference>
<sequence length="579" mass="66218">MNFLLRMVVKEKKDIPIRPVLLKFGVALVFSLGGIVYTYLRTKRIKPPKSKPSQHSSGNGSQSDSRGGSGELRDDDGAFQDSSLRKVSSHESIGDRSSSGRRSGDKDSFLLPEFNELVKECNMSITVYDISPKKNAESLVPEVESPKEHRCTEHDEHEREIKRLQNRVKILEEREKNLEIQLLEYYGIKEHETAIKLLRKKLKSDGEQNREKILTLQEKVMKMEEQEKKAVEIDQDVEMLQREKKELKEELEEMKKSNQSLKMENSDLTQKLDYVQMLATTALDNEEVLELREERRRLRKQNEGLKKEIEQLQADRCRDIEELVYLRWISACLRHELRKYQPGPGKTIARDLSKTLSPKSEEQAKQHILEYANKDGSVEKGTDISDFDSGHWSSSQASCLTDISELDDLSNDTSSANNKTDQPGKTKVFSKLRRLLRGKCKNQSPKSRLERAVSVDDIAGSYSSVFQADDLTKTSRNSSEGSSSRRSFDIQRSYSRGRKSIAWESSNCSSTHRTSDDGSSSIHRTIESLTEDDQDWSPGIQPQQDAHDDVKNELLKYAEALKKSHAKSFPRRPALYGSR</sequence>
<comment type="caution">
    <text evidence="5">The sequence shown here is derived from an EMBL/GenBank/DDBJ whole genome shotgun (WGS) entry which is preliminary data.</text>
</comment>
<name>A0ABR0X4A4_REHGL</name>
<reference evidence="5 6" key="1">
    <citation type="journal article" date="2021" name="Comput. Struct. Biotechnol. J.">
        <title>De novo genome assembly of the potent medicinal plant Rehmannia glutinosa using nanopore technology.</title>
        <authorList>
            <person name="Ma L."/>
            <person name="Dong C."/>
            <person name="Song C."/>
            <person name="Wang X."/>
            <person name="Zheng X."/>
            <person name="Niu Y."/>
            <person name="Chen S."/>
            <person name="Feng W."/>
        </authorList>
    </citation>
    <scope>NUCLEOTIDE SEQUENCE [LARGE SCALE GENOMIC DNA]</scope>
    <source>
        <strain evidence="5">DH-2019</strain>
    </source>
</reference>
<gene>
    <name evidence="5" type="ORF">DH2020_013255</name>
</gene>
<dbReference type="EMBL" id="JABTTQ020000006">
    <property type="protein sequence ID" value="KAK6153616.1"/>
    <property type="molecule type" value="Genomic_DNA"/>
</dbReference>
<keyword evidence="4" id="KW-1133">Transmembrane helix</keyword>
<feature type="transmembrane region" description="Helical" evidence="4">
    <location>
        <begin position="20"/>
        <end position="40"/>
    </location>
</feature>
<accession>A0ABR0X4A4</accession>
<dbReference type="PANTHER" id="PTHR31342:SF4">
    <property type="entry name" value="ACTIN BINDING PROTEIN FAMILY"/>
    <property type="match status" value="1"/>
</dbReference>
<organism evidence="5 6">
    <name type="scientific">Rehmannia glutinosa</name>
    <name type="common">Chinese foxglove</name>
    <dbReference type="NCBI Taxonomy" id="99300"/>
    <lineage>
        <taxon>Eukaryota</taxon>
        <taxon>Viridiplantae</taxon>
        <taxon>Streptophyta</taxon>
        <taxon>Embryophyta</taxon>
        <taxon>Tracheophyta</taxon>
        <taxon>Spermatophyta</taxon>
        <taxon>Magnoliopsida</taxon>
        <taxon>eudicotyledons</taxon>
        <taxon>Gunneridae</taxon>
        <taxon>Pentapetalae</taxon>
        <taxon>asterids</taxon>
        <taxon>lamiids</taxon>
        <taxon>Lamiales</taxon>
        <taxon>Orobanchaceae</taxon>
        <taxon>Rehmannieae</taxon>
        <taxon>Rehmannia</taxon>
    </lineage>
</organism>
<evidence type="ECO:0000313" key="6">
    <source>
        <dbReference type="Proteomes" id="UP001318860"/>
    </source>
</evidence>
<keyword evidence="6" id="KW-1185">Reference proteome</keyword>
<feature type="region of interest" description="Disordered" evidence="3">
    <location>
        <begin position="471"/>
        <end position="548"/>
    </location>
</feature>
<keyword evidence="4" id="KW-0812">Transmembrane</keyword>
<proteinExistence type="predicted"/>
<dbReference type="Proteomes" id="UP001318860">
    <property type="component" value="Unassembled WGS sequence"/>
</dbReference>
<feature type="coiled-coil region" evidence="2">
    <location>
        <begin position="147"/>
        <end position="181"/>
    </location>
</feature>
<evidence type="ECO:0000256" key="4">
    <source>
        <dbReference type="SAM" id="Phobius"/>
    </source>
</evidence>
<protein>
    <recommendedName>
        <fullName evidence="7">Protein CHUP1, chloroplastic</fullName>
    </recommendedName>
</protein>
<feature type="compositionally biased region" description="Low complexity" evidence="3">
    <location>
        <begin position="475"/>
        <end position="485"/>
    </location>
</feature>
<keyword evidence="1 2" id="KW-0175">Coiled coil</keyword>
<feature type="compositionally biased region" description="Polar residues" evidence="3">
    <location>
        <begin position="503"/>
        <end position="523"/>
    </location>
</feature>
<feature type="coiled-coil region" evidence="2">
    <location>
        <begin position="216"/>
        <end position="315"/>
    </location>
</feature>
<feature type="region of interest" description="Disordered" evidence="3">
    <location>
        <begin position="46"/>
        <end position="107"/>
    </location>
</feature>